<keyword evidence="1" id="KW-0175">Coiled coil</keyword>
<evidence type="ECO:0000256" key="2">
    <source>
        <dbReference type="SAM" id="MobiDB-lite"/>
    </source>
</evidence>
<keyword evidence="4" id="KW-1185">Reference proteome</keyword>
<reference evidence="3" key="1">
    <citation type="submission" date="2022-08" db="EMBL/GenBank/DDBJ databases">
        <title>Novel sulfate-reducing endosymbionts in the free-living metamonad Anaeramoeba.</title>
        <authorList>
            <person name="Jerlstrom-Hultqvist J."/>
            <person name="Cepicka I."/>
            <person name="Gallot-Lavallee L."/>
            <person name="Salas-Leiva D."/>
            <person name="Curtis B.A."/>
            <person name="Zahonova K."/>
            <person name="Pipaliya S."/>
            <person name="Dacks J."/>
            <person name="Roger A.J."/>
        </authorList>
    </citation>
    <scope>NUCLEOTIDE SEQUENCE</scope>
    <source>
        <strain evidence="3">Schooner1</strain>
    </source>
</reference>
<evidence type="ECO:0000256" key="1">
    <source>
        <dbReference type="SAM" id="Coils"/>
    </source>
</evidence>
<accession>A0ABQ8Z5X4</accession>
<dbReference type="EMBL" id="JAOAOG010000047">
    <property type="protein sequence ID" value="KAJ6252288.1"/>
    <property type="molecule type" value="Genomic_DNA"/>
</dbReference>
<organism evidence="3 4">
    <name type="scientific">Anaeramoeba flamelloides</name>
    <dbReference type="NCBI Taxonomy" id="1746091"/>
    <lineage>
        <taxon>Eukaryota</taxon>
        <taxon>Metamonada</taxon>
        <taxon>Anaeramoebidae</taxon>
        <taxon>Anaeramoeba</taxon>
    </lineage>
</organism>
<feature type="compositionally biased region" description="Polar residues" evidence="2">
    <location>
        <begin position="503"/>
        <end position="519"/>
    </location>
</feature>
<evidence type="ECO:0000313" key="3">
    <source>
        <dbReference type="EMBL" id="KAJ6252288.1"/>
    </source>
</evidence>
<proteinExistence type="predicted"/>
<gene>
    <name evidence="3" type="ORF">M0813_14439</name>
</gene>
<sequence length="622" mass="74507">MSGKSNNEQENSTKINIGDFLILQQKFTKTKLKKTQYKDDYQRRTKQNTELSEKLNKLTNNYAKLEKKYMILERKFNKSKKRYALEQAEEKILILKQKIIDLDQEKLDQVRVLKNTLNIYSQEIEKSEKVNKELKIEIKKMEKQMLLIKKEIEICLIENEALKQENKNENKQTDTNNISSKKNSSLQNQDTYVLKNLKEKTIEELKKLFGIEKNELLQQLDLLKSEFNQVKGSEKTKIESIHKLKKQLNELKVENQEYEKRALERLIEAQSIREEKKELELQIIEFNEENLQERIKNERLLWFKTSEQLERGKNNVEIELEKIKHILKNKTNQINDQKKELKEIKNLHILGLDKIKKKDQMIQKLEQENNQTQSKISELQILNEKLTNQILRNDYNCSFSLDPKLRTYTIISKKMGNISLKNELDHMISTTSSDNNYIKFETFEKLNQKYIKKKRIVSQLNNQLEDLYLKKKIVQRQNIEIINDLKNQLKRLSKNEKHKTKKNQITNKGKSIGEKTNQSNTLSTKFQLTQLRQWINQLSQEKQIVEQELKLRKKYFMDHKIANKKSNKNQQKFQEIHQMQLLLEETLFQNIQYKQNIRVMGDEIRKLIQHNKDLVKNQKSDK</sequence>
<feature type="coiled-coil region" evidence="1">
    <location>
        <begin position="41"/>
        <end position="172"/>
    </location>
</feature>
<feature type="coiled-coil region" evidence="1">
    <location>
        <begin position="241"/>
        <end position="389"/>
    </location>
</feature>
<feature type="region of interest" description="Disordered" evidence="2">
    <location>
        <begin position="495"/>
        <end position="519"/>
    </location>
</feature>
<name>A0ABQ8Z5X4_9EUKA</name>
<comment type="caution">
    <text evidence="3">The sequence shown here is derived from an EMBL/GenBank/DDBJ whole genome shotgun (WGS) entry which is preliminary data.</text>
</comment>
<protein>
    <submittedName>
        <fullName evidence="3">Ctcl tumor antigen hd-cl-01</fullName>
    </submittedName>
</protein>
<evidence type="ECO:0000313" key="4">
    <source>
        <dbReference type="Proteomes" id="UP001150062"/>
    </source>
</evidence>
<dbReference type="Proteomes" id="UP001150062">
    <property type="component" value="Unassembled WGS sequence"/>
</dbReference>